<keyword evidence="15" id="KW-1185">Reference proteome</keyword>
<dbReference type="Gene3D" id="1.10.630.10">
    <property type="entry name" value="Cytochrome P450"/>
    <property type="match status" value="1"/>
</dbReference>
<evidence type="ECO:0000256" key="7">
    <source>
        <dbReference type="ARBA" id="ARBA00023002"/>
    </source>
</evidence>
<dbReference type="PROSITE" id="PS00086">
    <property type="entry name" value="CYTOCHROME_P450"/>
    <property type="match status" value="1"/>
</dbReference>
<dbReference type="PRINTS" id="PR00463">
    <property type="entry name" value="EP450I"/>
</dbReference>
<keyword evidence="10 13" id="KW-0472">Membrane</keyword>
<dbReference type="GO" id="GO:0016705">
    <property type="term" value="F:oxidoreductase activity, acting on paired donors, with incorporation or reduction of molecular oxygen"/>
    <property type="evidence" value="ECO:0007669"/>
    <property type="project" value="InterPro"/>
</dbReference>
<evidence type="ECO:0000256" key="10">
    <source>
        <dbReference type="ARBA" id="ARBA00023136"/>
    </source>
</evidence>
<dbReference type="SUPFAM" id="SSF48264">
    <property type="entry name" value="Cytochrome P450"/>
    <property type="match status" value="1"/>
</dbReference>
<keyword evidence="9 12" id="KW-0503">Monooxygenase</keyword>
<dbReference type="Proteomes" id="UP000467840">
    <property type="component" value="Chromosome 10"/>
</dbReference>
<sequence>MEVPSLSTMVSSLALLALVFLLLHLYITMILNSDRIRRKLRMQGIKGPPPSFLYGNLPEMQKIQSKIINGKASSTHRDLIAHDYTSTLFPYFEKWRKEYGPLYTYSTGMKQHLYVNQPELVKEMNQSMTLDLGKPCYVTKRLAPMLGNGILRSNGLLWAQQRKIVAPEFYIDKVKGMVGLMVESAQPLLRKWTEYIEAQGGVAADVLVDEDLRSVSADVISRAFFGISYTKGKQIFSLLRSLQKAISKQSILFGVGGYSFGFFPVKKLNEIVSLEREVESLIWGAVKERERECQGTSSQKDLMQLILEGAINDQGLGKDSSKRFIVDNCKNIYFAGHESTAVAASWCLMLLALHPEWQDPIRIELAQVCRDGLPAADSLHLKTVTMVIQEALRLYPPAAFVSREALEDTQVGNIIVPKGVCLWTLIPTLHRDPEIWGPDANEFKPERFAGGVSKACKLPQAYIPFGVGPRLCLGRNFAMAQLKVVLSLIVSKFSLSLSTKYRHSPAYRMIVEPEHGVHVIIRKIC</sequence>
<evidence type="ECO:0000256" key="3">
    <source>
        <dbReference type="ARBA" id="ARBA00022617"/>
    </source>
</evidence>
<keyword evidence="8 11" id="KW-0408">Iron</keyword>
<dbReference type="GO" id="GO:0016020">
    <property type="term" value="C:membrane"/>
    <property type="evidence" value="ECO:0007669"/>
    <property type="project" value="UniProtKB-SubCell"/>
</dbReference>
<evidence type="ECO:0000256" key="9">
    <source>
        <dbReference type="ARBA" id="ARBA00023033"/>
    </source>
</evidence>
<evidence type="ECO:0000256" key="6">
    <source>
        <dbReference type="ARBA" id="ARBA00022989"/>
    </source>
</evidence>
<dbReference type="EMBL" id="JAAGAX010000003">
    <property type="protein sequence ID" value="KAF2319316.1"/>
    <property type="molecule type" value="Genomic_DNA"/>
</dbReference>
<keyword evidence="4 13" id="KW-0812">Transmembrane</keyword>
<comment type="cofactor">
    <cofactor evidence="11">
        <name>heme</name>
        <dbReference type="ChEBI" id="CHEBI:30413"/>
    </cofactor>
</comment>
<dbReference type="GO" id="GO:0005506">
    <property type="term" value="F:iron ion binding"/>
    <property type="evidence" value="ECO:0007669"/>
    <property type="project" value="InterPro"/>
</dbReference>
<evidence type="ECO:0000256" key="11">
    <source>
        <dbReference type="PIRSR" id="PIRSR602401-1"/>
    </source>
</evidence>
<dbReference type="InterPro" id="IPR001128">
    <property type="entry name" value="Cyt_P450"/>
</dbReference>
<dbReference type="InterPro" id="IPR036396">
    <property type="entry name" value="Cyt_P450_sf"/>
</dbReference>
<evidence type="ECO:0000256" key="2">
    <source>
        <dbReference type="ARBA" id="ARBA00010617"/>
    </source>
</evidence>
<dbReference type="PRINTS" id="PR00385">
    <property type="entry name" value="P450"/>
</dbReference>
<dbReference type="PANTHER" id="PTHR24282">
    <property type="entry name" value="CYTOCHROME P450 FAMILY MEMBER"/>
    <property type="match status" value="1"/>
</dbReference>
<evidence type="ECO:0008006" key="16">
    <source>
        <dbReference type="Google" id="ProtNLM"/>
    </source>
</evidence>
<dbReference type="AlphaFoldDB" id="A0A6A6N411"/>
<dbReference type="GO" id="GO:0004497">
    <property type="term" value="F:monooxygenase activity"/>
    <property type="evidence" value="ECO:0007669"/>
    <property type="project" value="UniProtKB-KW"/>
</dbReference>
<comment type="similarity">
    <text evidence="2 12">Belongs to the cytochrome P450 family.</text>
</comment>
<name>A0A6A6N411_HEVBR</name>
<evidence type="ECO:0000256" key="12">
    <source>
        <dbReference type="RuleBase" id="RU000461"/>
    </source>
</evidence>
<evidence type="ECO:0000256" key="4">
    <source>
        <dbReference type="ARBA" id="ARBA00022692"/>
    </source>
</evidence>
<evidence type="ECO:0000256" key="1">
    <source>
        <dbReference type="ARBA" id="ARBA00004167"/>
    </source>
</evidence>
<keyword evidence="3 11" id="KW-0349">Heme</keyword>
<protein>
    <recommendedName>
        <fullName evidence="16">Cytochrome P450</fullName>
    </recommendedName>
</protein>
<gene>
    <name evidence="14" type="ORF">GH714_014620</name>
</gene>
<evidence type="ECO:0000313" key="14">
    <source>
        <dbReference type="EMBL" id="KAF2319316.1"/>
    </source>
</evidence>
<dbReference type="InterPro" id="IPR002401">
    <property type="entry name" value="Cyt_P450_E_grp-I"/>
</dbReference>
<keyword evidence="7 12" id="KW-0560">Oxidoreductase</keyword>
<feature type="binding site" description="axial binding residue" evidence="11">
    <location>
        <position position="472"/>
    </location>
    <ligand>
        <name>heme</name>
        <dbReference type="ChEBI" id="CHEBI:30413"/>
    </ligand>
    <ligandPart>
        <name>Fe</name>
        <dbReference type="ChEBI" id="CHEBI:18248"/>
    </ligandPart>
</feature>
<dbReference type="PANTHER" id="PTHR24282:SF36">
    <property type="entry name" value="CYTOCHROME P450 714A1-RELATED"/>
    <property type="match status" value="1"/>
</dbReference>
<dbReference type="SMR" id="A0A6A6N411"/>
<feature type="transmembrane region" description="Helical" evidence="13">
    <location>
        <begin position="12"/>
        <end position="32"/>
    </location>
</feature>
<proteinExistence type="inferred from homology"/>
<evidence type="ECO:0000256" key="8">
    <source>
        <dbReference type="ARBA" id="ARBA00023004"/>
    </source>
</evidence>
<accession>A0A6A6N411</accession>
<comment type="caution">
    <text evidence="14">The sequence shown here is derived from an EMBL/GenBank/DDBJ whole genome shotgun (WGS) entry which is preliminary data.</text>
</comment>
<dbReference type="GO" id="GO:0020037">
    <property type="term" value="F:heme binding"/>
    <property type="evidence" value="ECO:0007669"/>
    <property type="project" value="InterPro"/>
</dbReference>
<keyword evidence="6 13" id="KW-1133">Transmembrane helix</keyword>
<keyword evidence="5 11" id="KW-0479">Metal-binding</keyword>
<evidence type="ECO:0000256" key="13">
    <source>
        <dbReference type="SAM" id="Phobius"/>
    </source>
</evidence>
<comment type="subcellular location">
    <subcellularLocation>
        <location evidence="1">Membrane</location>
        <topology evidence="1">Single-pass membrane protein</topology>
    </subcellularLocation>
</comment>
<evidence type="ECO:0000313" key="15">
    <source>
        <dbReference type="Proteomes" id="UP000467840"/>
    </source>
</evidence>
<organism evidence="14 15">
    <name type="scientific">Hevea brasiliensis</name>
    <name type="common">Para rubber tree</name>
    <name type="synonym">Siphonia brasiliensis</name>
    <dbReference type="NCBI Taxonomy" id="3981"/>
    <lineage>
        <taxon>Eukaryota</taxon>
        <taxon>Viridiplantae</taxon>
        <taxon>Streptophyta</taxon>
        <taxon>Embryophyta</taxon>
        <taxon>Tracheophyta</taxon>
        <taxon>Spermatophyta</taxon>
        <taxon>Magnoliopsida</taxon>
        <taxon>eudicotyledons</taxon>
        <taxon>Gunneridae</taxon>
        <taxon>Pentapetalae</taxon>
        <taxon>rosids</taxon>
        <taxon>fabids</taxon>
        <taxon>Malpighiales</taxon>
        <taxon>Euphorbiaceae</taxon>
        <taxon>Crotonoideae</taxon>
        <taxon>Micrandreae</taxon>
        <taxon>Hevea</taxon>
    </lineage>
</organism>
<dbReference type="InterPro" id="IPR017972">
    <property type="entry name" value="Cyt_P450_CS"/>
</dbReference>
<evidence type="ECO:0000256" key="5">
    <source>
        <dbReference type="ARBA" id="ARBA00022723"/>
    </source>
</evidence>
<dbReference type="InterPro" id="IPR050665">
    <property type="entry name" value="Cytochrome_P450_Monooxygen"/>
</dbReference>
<dbReference type="Pfam" id="PF00067">
    <property type="entry name" value="p450"/>
    <property type="match status" value="1"/>
</dbReference>
<reference evidence="14 15" key="1">
    <citation type="journal article" date="2020" name="Mol. Plant">
        <title>The Chromosome-Based Rubber Tree Genome Provides New Insights into Spurge Genome Evolution and Rubber Biosynthesis.</title>
        <authorList>
            <person name="Liu J."/>
            <person name="Shi C."/>
            <person name="Shi C.C."/>
            <person name="Li W."/>
            <person name="Zhang Q.J."/>
            <person name="Zhang Y."/>
            <person name="Li K."/>
            <person name="Lu H.F."/>
            <person name="Shi C."/>
            <person name="Zhu S.T."/>
            <person name="Xiao Z.Y."/>
            <person name="Nan H."/>
            <person name="Yue Y."/>
            <person name="Zhu X.G."/>
            <person name="Wu Y."/>
            <person name="Hong X.N."/>
            <person name="Fan G.Y."/>
            <person name="Tong Y."/>
            <person name="Zhang D."/>
            <person name="Mao C.L."/>
            <person name="Liu Y.L."/>
            <person name="Hao S.J."/>
            <person name="Liu W.Q."/>
            <person name="Lv M.Q."/>
            <person name="Zhang H.B."/>
            <person name="Liu Y."/>
            <person name="Hu-Tang G.R."/>
            <person name="Wang J.P."/>
            <person name="Wang J.H."/>
            <person name="Sun Y.H."/>
            <person name="Ni S.B."/>
            <person name="Chen W.B."/>
            <person name="Zhang X.C."/>
            <person name="Jiao Y.N."/>
            <person name="Eichler E.E."/>
            <person name="Li G.H."/>
            <person name="Liu X."/>
            <person name="Gao L.Z."/>
        </authorList>
    </citation>
    <scope>NUCLEOTIDE SEQUENCE [LARGE SCALE GENOMIC DNA]</scope>
    <source>
        <strain evidence="15">cv. GT1</strain>
        <tissue evidence="14">Leaf</tissue>
    </source>
</reference>